<organism evidence="2 3">
    <name type="scientific">Fusarium sarcochroum</name>
    <dbReference type="NCBI Taxonomy" id="1208366"/>
    <lineage>
        <taxon>Eukaryota</taxon>
        <taxon>Fungi</taxon>
        <taxon>Dikarya</taxon>
        <taxon>Ascomycota</taxon>
        <taxon>Pezizomycotina</taxon>
        <taxon>Sordariomycetes</taxon>
        <taxon>Hypocreomycetidae</taxon>
        <taxon>Hypocreales</taxon>
        <taxon>Nectriaceae</taxon>
        <taxon>Fusarium</taxon>
        <taxon>Fusarium lateritium species complex</taxon>
    </lineage>
</organism>
<evidence type="ECO:0000313" key="2">
    <source>
        <dbReference type="EMBL" id="KAF4964499.1"/>
    </source>
</evidence>
<sequence>MIKKVKTKLSKRGATLPDASGSVEATKHGLFLLDQKPSEDECASYRISRPQWQHVLDMETLQWNHVATGSVASWTTRVSCFYVWISIQGLQPIPLARSKRPIVFVWSQLW</sequence>
<reference evidence="2" key="1">
    <citation type="journal article" date="2020" name="BMC Genomics">
        <title>Correction to: Identification and distribution of gene clusters required for synthesis of sphingolipid metabolism inhibitors in diverse species of the filamentous fungus Fusarium.</title>
        <authorList>
            <person name="Kim H.S."/>
            <person name="Lohmar J.M."/>
            <person name="Busman M."/>
            <person name="Brown D.W."/>
            <person name="Naumann T.A."/>
            <person name="Divon H.H."/>
            <person name="Lysoe E."/>
            <person name="Uhlig S."/>
            <person name="Proctor R.H."/>
        </authorList>
    </citation>
    <scope>NUCLEOTIDE SEQUENCE</scope>
    <source>
        <strain evidence="2">NRRL 20472</strain>
    </source>
</reference>
<accession>A0A8H4TV55</accession>
<dbReference type="AlphaFoldDB" id="A0A8H4TV55"/>
<feature type="compositionally biased region" description="Basic residues" evidence="1">
    <location>
        <begin position="1"/>
        <end position="11"/>
    </location>
</feature>
<protein>
    <submittedName>
        <fullName evidence="2">Uncharacterized protein</fullName>
    </submittedName>
</protein>
<feature type="region of interest" description="Disordered" evidence="1">
    <location>
        <begin position="1"/>
        <end position="20"/>
    </location>
</feature>
<dbReference type="Proteomes" id="UP000622797">
    <property type="component" value="Unassembled WGS sequence"/>
</dbReference>
<proteinExistence type="predicted"/>
<reference evidence="2" key="2">
    <citation type="submission" date="2020-05" db="EMBL/GenBank/DDBJ databases">
        <authorList>
            <person name="Kim H.-S."/>
            <person name="Proctor R.H."/>
            <person name="Brown D.W."/>
        </authorList>
    </citation>
    <scope>NUCLEOTIDE SEQUENCE</scope>
    <source>
        <strain evidence="2">NRRL 20472</strain>
    </source>
</reference>
<evidence type="ECO:0000256" key="1">
    <source>
        <dbReference type="SAM" id="MobiDB-lite"/>
    </source>
</evidence>
<comment type="caution">
    <text evidence="2">The sequence shown here is derived from an EMBL/GenBank/DDBJ whole genome shotgun (WGS) entry which is preliminary data.</text>
</comment>
<gene>
    <name evidence="2" type="ORF">FSARC_7563</name>
</gene>
<evidence type="ECO:0000313" key="3">
    <source>
        <dbReference type="Proteomes" id="UP000622797"/>
    </source>
</evidence>
<name>A0A8H4TV55_9HYPO</name>
<dbReference type="EMBL" id="JABEXW010000405">
    <property type="protein sequence ID" value="KAF4964499.1"/>
    <property type="molecule type" value="Genomic_DNA"/>
</dbReference>
<keyword evidence="3" id="KW-1185">Reference proteome</keyword>